<organism evidence="1 2">
    <name type="scientific">Novosphingobium indicum</name>
    <dbReference type="NCBI Taxonomy" id="462949"/>
    <lineage>
        <taxon>Bacteria</taxon>
        <taxon>Pseudomonadati</taxon>
        <taxon>Pseudomonadota</taxon>
        <taxon>Alphaproteobacteria</taxon>
        <taxon>Sphingomonadales</taxon>
        <taxon>Sphingomonadaceae</taxon>
        <taxon>Novosphingobium</taxon>
    </lineage>
</organism>
<dbReference type="Proteomes" id="UP000605099">
    <property type="component" value="Unassembled WGS sequence"/>
</dbReference>
<reference evidence="2" key="1">
    <citation type="journal article" date="2019" name="Int. J. Syst. Evol. Microbiol.">
        <title>The Global Catalogue of Microorganisms (GCM) 10K type strain sequencing project: providing services to taxonomists for standard genome sequencing and annotation.</title>
        <authorList>
            <consortium name="The Broad Institute Genomics Platform"/>
            <consortium name="The Broad Institute Genome Sequencing Center for Infectious Disease"/>
            <person name="Wu L."/>
            <person name="Ma J."/>
        </authorList>
    </citation>
    <scope>NUCLEOTIDE SEQUENCE [LARGE SCALE GENOMIC DNA]</scope>
    <source>
        <strain evidence="2">CGMCC 1.6784</strain>
    </source>
</reference>
<protein>
    <submittedName>
        <fullName evidence="1">Uncharacterized protein</fullName>
    </submittedName>
</protein>
<dbReference type="RefSeq" id="WP_188821383.1">
    <property type="nucleotide sequence ID" value="NZ_BMLK01000017.1"/>
</dbReference>
<name>A0ABQ2JW91_9SPHN</name>
<evidence type="ECO:0000313" key="1">
    <source>
        <dbReference type="EMBL" id="GGN56159.1"/>
    </source>
</evidence>
<gene>
    <name evidence="1" type="ORF">GCM10011349_33580</name>
</gene>
<accession>A0ABQ2JW91</accession>
<comment type="caution">
    <text evidence="1">The sequence shown here is derived from an EMBL/GenBank/DDBJ whole genome shotgun (WGS) entry which is preliminary data.</text>
</comment>
<keyword evidence="2" id="KW-1185">Reference proteome</keyword>
<proteinExistence type="predicted"/>
<dbReference type="EMBL" id="BMLK01000017">
    <property type="protein sequence ID" value="GGN56159.1"/>
    <property type="molecule type" value="Genomic_DNA"/>
</dbReference>
<evidence type="ECO:0000313" key="2">
    <source>
        <dbReference type="Proteomes" id="UP000605099"/>
    </source>
</evidence>
<sequence>MNSRFLGRLRQPSNMLLAAGIAVVLATIAGLSFSRFSIPGAGATAIPEETRTLDNISAANFTPQTRATLLNIEVNAGILAAKLYDGAPDKAAAFDKAAALIAHTSQLGSDVPLPLRKMLSQTAKSALSQLNAGETDKAARQLRSMQTALRGFRMQ</sequence>